<keyword evidence="1" id="KW-0175">Coiled coil</keyword>
<gene>
    <name evidence="2" type="ORF">CPAV1605_575</name>
</gene>
<sequence>MTILKSNTSKDQLHFEIQNDKVVADIPILESRTEIARLCKFLIIQLKQRECEFPIYIKINNYVVPDGMSLLIDKTDLPKKDKRRFQLKIPQENFVTFMLHNLGYIPWSLYDYHLSTNQLDFSAENWREFTSDDHFNCIKIEYTIHPYGNLFYLDYVNRPNKVLDLIQEILRTPVNIKPFKLRMKEYNVPPGMEIYEYADPKDFIIKAKDLPLFFKYNLRHFINHSKFKYTEEEIEEIEEDDDGWTTCVNKRKNKRNNARQEREIIEEEINQIVSSFT</sequence>
<reference evidence="2" key="1">
    <citation type="submission" date="2019-09" db="EMBL/GenBank/DDBJ databases">
        <authorList>
            <person name="Needham M D."/>
        </authorList>
    </citation>
    <scope>NUCLEOTIDE SEQUENCE</scope>
</reference>
<evidence type="ECO:0000313" key="2">
    <source>
        <dbReference type="EMBL" id="VVU94850.1"/>
    </source>
</evidence>
<accession>A0A5E8CM51</accession>
<feature type="coiled-coil region" evidence="1">
    <location>
        <begin position="248"/>
        <end position="275"/>
    </location>
</feature>
<protein>
    <submittedName>
        <fullName evidence="2">Uncharacterized protein</fullName>
    </submittedName>
</protein>
<organism evidence="2">
    <name type="scientific">seawater metagenome</name>
    <dbReference type="NCBI Taxonomy" id="1561972"/>
    <lineage>
        <taxon>unclassified sequences</taxon>
        <taxon>metagenomes</taxon>
        <taxon>ecological metagenomes</taxon>
    </lineage>
</organism>
<proteinExistence type="predicted"/>
<dbReference type="EMBL" id="CABVLZ010000002">
    <property type="protein sequence ID" value="VVU94850.1"/>
    <property type="molecule type" value="Genomic_DNA"/>
</dbReference>
<evidence type="ECO:0000256" key="1">
    <source>
        <dbReference type="SAM" id="Coils"/>
    </source>
</evidence>
<name>A0A5E8CM51_9ZZZZ</name>
<dbReference type="AlphaFoldDB" id="A0A5E8CM51"/>